<organism evidence="2 3">
    <name type="scientific">Rhizobium mesosinicum</name>
    <dbReference type="NCBI Taxonomy" id="335017"/>
    <lineage>
        <taxon>Bacteria</taxon>
        <taxon>Pseudomonadati</taxon>
        <taxon>Pseudomonadota</taxon>
        <taxon>Alphaproteobacteria</taxon>
        <taxon>Hyphomicrobiales</taxon>
        <taxon>Rhizobiaceae</taxon>
        <taxon>Rhizobium/Agrobacterium group</taxon>
        <taxon>Rhizobium</taxon>
    </lineage>
</organism>
<proteinExistence type="predicted"/>
<keyword evidence="3" id="KW-1185">Reference proteome</keyword>
<feature type="transmembrane region" description="Helical" evidence="1">
    <location>
        <begin position="6"/>
        <end position="29"/>
    </location>
</feature>
<keyword evidence="1" id="KW-1133">Transmembrane helix</keyword>
<gene>
    <name evidence="2" type="ORF">JNB85_08545</name>
</gene>
<accession>A0ABS7GRL8</accession>
<comment type="caution">
    <text evidence="2">The sequence shown here is derived from an EMBL/GenBank/DDBJ whole genome shotgun (WGS) entry which is preliminary data.</text>
</comment>
<keyword evidence="1" id="KW-0812">Transmembrane</keyword>
<keyword evidence="1" id="KW-0472">Membrane</keyword>
<dbReference type="Proteomes" id="UP000717752">
    <property type="component" value="Unassembled WGS sequence"/>
</dbReference>
<evidence type="ECO:0000313" key="3">
    <source>
        <dbReference type="Proteomes" id="UP000717752"/>
    </source>
</evidence>
<dbReference type="RefSeq" id="WP_220334377.1">
    <property type="nucleotide sequence ID" value="NZ_JAEUAK010000003.1"/>
</dbReference>
<name>A0ABS7GRL8_9HYPH</name>
<sequence>MDAVNWRTVLSAVALASWMVAGTIAIFDIHQQLRHPTASHVAEWLTGGFILVGTSITFIILASALT</sequence>
<feature type="transmembrane region" description="Helical" evidence="1">
    <location>
        <begin position="41"/>
        <end position="65"/>
    </location>
</feature>
<dbReference type="EMBL" id="JAEUAK010000003">
    <property type="protein sequence ID" value="MBW9052457.1"/>
    <property type="molecule type" value="Genomic_DNA"/>
</dbReference>
<evidence type="ECO:0000256" key="1">
    <source>
        <dbReference type="SAM" id="Phobius"/>
    </source>
</evidence>
<protein>
    <submittedName>
        <fullName evidence="2">Uncharacterized protein</fullName>
    </submittedName>
</protein>
<reference evidence="2 3" key="1">
    <citation type="journal article" date="2021" name="MBio">
        <title>Poor Competitiveness of Bradyrhizobium in Pigeon Pea Root Colonization in Indian Soils.</title>
        <authorList>
            <person name="Chalasani D."/>
            <person name="Basu A."/>
            <person name="Pullabhotla S.V.S.R.N."/>
            <person name="Jorrin B."/>
            <person name="Neal A.L."/>
            <person name="Poole P.S."/>
            <person name="Podile A.R."/>
            <person name="Tkacz A."/>
        </authorList>
    </citation>
    <scope>NUCLEOTIDE SEQUENCE [LARGE SCALE GENOMIC DNA]</scope>
    <source>
        <strain evidence="2 3">HU56</strain>
    </source>
</reference>
<evidence type="ECO:0000313" key="2">
    <source>
        <dbReference type="EMBL" id="MBW9052457.1"/>
    </source>
</evidence>